<evidence type="ECO:0000256" key="5">
    <source>
        <dbReference type="ARBA" id="ARBA00023157"/>
    </source>
</evidence>
<dbReference type="PANTHER" id="PTHR15273:SF8">
    <property type="entry name" value="CERBERUS"/>
    <property type="match status" value="1"/>
</dbReference>
<accession>A0ABM4C014</accession>
<proteinExistence type="inferred from homology"/>
<name>A0ABM4C014_HYDVU</name>
<dbReference type="GeneID" id="124814906"/>
<evidence type="ECO:0000256" key="3">
    <source>
        <dbReference type="ARBA" id="ARBA00022525"/>
    </source>
</evidence>
<keyword evidence="3" id="KW-0964">Secreted</keyword>
<dbReference type="InterPro" id="IPR006207">
    <property type="entry name" value="Cys_knot_C"/>
</dbReference>
<feature type="signal peptide" evidence="6">
    <location>
        <begin position="1"/>
        <end position="19"/>
    </location>
</feature>
<dbReference type="InterPro" id="IPR016860">
    <property type="entry name" value="Cerberus"/>
</dbReference>
<comment type="similarity">
    <text evidence="2">Belongs to the DAN family.</text>
</comment>
<evidence type="ECO:0000256" key="2">
    <source>
        <dbReference type="ARBA" id="ARBA00007872"/>
    </source>
</evidence>
<feature type="chain" id="PRO_5045548793" evidence="6">
    <location>
        <begin position="20"/>
        <end position="144"/>
    </location>
</feature>
<evidence type="ECO:0000256" key="1">
    <source>
        <dbReference type="ARBA" id="ARBA00004613"/>
    </source>
</evidence>
<dbReference type="Pfam" id="PF03045">
    <property type="entry name" value="DAN"/>
    <property type="match status" value="1"/>
</dbReference>
<organism evidence="8 9">
    <name type="scientific">Hydra vulgaris</name>
    <name type="common">Hydra</name>
    <name type="synonym">Hydra attenuata</name>
    <dbReference type="NCBI Taxonomy" id="6087"/>
    <lineage>
        <taxon>Eukaryota</taxon>
        <taxon>Metazoa</taxon>
        <taxon>Cnidaria</taxon>
        <taxon>Hydrozoa</taxon>
        <taxon>Hydroidolina</taxon>
        <taxon>Anthoathecata</taxon>
        <taxon>Aplanulata</taxon>
        <taxon>Hydridae</taxon>
        <taxon>Hydra</taxon>
    </lineage>
</organism>
<reference evidence="9" key="1">
    <citation type="submission" date="2025-08" db="UniProtKB">
        <authorList>
            <consortium name="RefSeq"/>
        </authorList>
    </citation>
    <scope>IDENTIFICATION</scope>
</reference>
<evidence type="ECO:0000259" key="7">
    <source>
        <dbReference type="SMART" id="SM00041"/>
    </source>
</evidence>
<gene>
    <name evidence="9" type="primary">LOC124814906</name>
</gene>
<protein>
    <submittedName>
        <fullName evidence="9">DAN domain family member 5</fullName>
    </submittedName>
</protein>
<comment type="subcellular location">
    <subcellularLocation>
        <location evidence="1">Secreted</location>
    </subcellularLocation>
</comment>
<dbReference type="SMART" id="SM00041">
    <property type="entry name" value="CT"/>
    <property type="match status" value="1"/>
</dbReference>
<evidence type="ECO:0000256" key="6">
    <source>
        <dbReference type="SAM" id="SignalP"/>
    </source>
</evidence>
<keyword evidence="4 6" id="KW-0732">Signal</keyword>
<feature type="domain" description="CTCK" evidence="7">
    <location>
        <begin position="57"/>
        <end position="142"/>
    </location>
</feature>
<dbReference type="InterPro" id="IPR004133">
    <property type="entry name" value="DAN_dom"/>
</dbReference>
<dbReference type="Proteomes" id="UP001652625">
    <property type="component" value="Chromosome 06"/>
</dbReference>
<evidence type="ECO:0000256" key="4">
    <source>
        <dbReference type="ARBA" id="ARBA00022729"/>
    </source>
</evidence>
<keyword evidence="5" id="KW-1015">Disulfide bond</keyword>
<dbReference type="PANTHER" id="PTHR15273">
    <property type="entry name" value="DAN DOMAIN FAMILY MEMBER 5"/>
    <property type="match status" value="1"/>
</dbReference>
<dbReference type="InterPro" id="IPR029034">
    <property type="entry name" value="Cystine-knot_cytokine"/>
</dbReference>
<dbReference type="RefSeq" id="XP_065654858.1">
    <property type="nucleotide sequence ID" value="XM_065798786.1"/>
</dbReference>
<dbReference type="Gene3D" id="2.10.90.10">
    <property type="entry name" value="Cystine-knot cytokines"/>
    <property type="match status" value="1"/>
</dbReference>
<keyword evidence="8" id="KW-1185">Reference proteome</keyword>
<evidence type="ECO:0000313" key="8">
    <source>
        <dbReference type="Proteomes" id="UP001652625"/>
    </source>
</evidence>
<evidence type="ECO:0000313" key="9">
    <source>
        <dbReference type="RefSeq" id="XP_065654858.1"/>
    </source>
</evidence>
<sequence length="144" mass="16231">MRLLAICFFLVLCFCTCTSLDVDKDVIIRNDDLFYVKKKTYTIEQIQDILRKGPCKSVKYTQYIKKEGCFPVSVENKICGGTCNLNTNKQEAKCAACGPSKITEETLKMLCKESNADDAELKLVPIKAKVVKECSCEQYKCTSL</sequence>